<name>A0A177ANL1_9BILA</name>
<dbReference type="EMBL" id="LWCA01002935">
    <property type="protein sequence ID" value="OAF63636.1"/>
    <property type="molecule type" value="Genomic_DNA"/>
</dbReference>
<accession>A0A177ANL1</accession>
<organism evidence="1 2">
    <name type="scientific">Intoshia linei</name>
    <dbReference type="NCBI Taxonomy" id="1819745"/>
    <lineage>
        <taxon>Eukaryota</taxon>
        <taxon>Metazoa</taxon>
        <taxon>Spiralia</taxon>
        <taxon>Lophotrochozoa</taxon>
        <taxon>Mesozoa</taxon>
        <taxon>Orthonectida</taxon>
        <taxon>Rhopaluridae</taxon>
        <taxon>Intoshia</taxon>
    </lineage>
</organism>
<reference evidence="1 2" key="1">
    <citation type="submission" date="2016-04" db="EMBL/GenBank/DDBJ databases">
        <title>The genome of Intoshia linei affirms orthonectids as highly simplified spiralians.</title>
        <authorList>
            <person name="Mikhailov K.V."/>
            <person name="Slusarev G.S."/>
            <person name="Nikitin M.A."/>
            <person name="Logacheva M.D."/>
            <person name="Penin A."/>
            <person name="Aleoshin V."/>
            <person name="Panchin Y.V."/>
        </authorList>
    </citation>
    <scope>NUCLEOTIDE SEQUENCE [LARGE SCALE GENOMIC DNA]</scope>
    <source>
        <strain evidence="1">Intl2013</strain>
        <tissue evidence="1">Whole animal</tissue>
    </source>
</reference>
<feature type="non-terminal residue" evidence="1">
    <location>
        <position position="121"/>
    </location>
</feature>
<sequence>MVLKCEQERTAIVVVDIFTKMEVVLAVIAQPNEQDITIANSVIRTIDDWHLKDCVIPVPPSYIGVDIEVCYACIKKVSEACKKNSKTFYGLHEVTQIDADVIDSWHARSTILSRAKNQELK</sequence>
<gene>
    <name evidence="1" type="ORF">A3Q56_08659</name>
</gene>
<evidence type="ECO:0000313" key="1">
    <source>
        <dbReference type="EMBL" id="OAF63636.1"/>
    </source>
</evidence>
<keyword evidence="2" id="KW-1185">Reference proteome</keyword>
<protein>
    <submittedName>
        <fullName evidence="1">Uncharacterized protein</fullName>
    </submittedName>
</protein>
<comment type="caution">
    <text evidence="1">The sequence shown here is derived from an EMBL/GenBank/DDBJ whole genome shotgun (WGS) entry which is preliminary data.</text>
</comment>
<dbReference type="Proteomes" id="UP000078046">
    <property type="component" value="Unassembled WGS sequence"/>
</dbReference>
<dbReference type="AlphaFoldDB" id="A0A177ANL1"/>
<evidence type="ECO:0000313" key="2">
    <source>
        <dbReference type="Proteomes" id="UP000078046"/>
    </source>
</evidence>
<proteinExistence type="predicted"/>